<keyword evidence="1" id="KW-1133">Transmembrane helix</keyword>
<dbReference type="EMBL" id="CAJMWX010000241">
    <property type="protein sequence ID" value="CAE6409795.1"/>
    <property type="molecule type" value="Genomic_DNA"/>
</dbReference>
<dbReference type="Gene3D" id="3.40.50.1000">
    <property type="entry name" value="HAD superfamily/HAD-like"/>
    <property type="match status" value="1"/>
</dbReference>
<dbReference type="AlphaFoldDB" id="A0A8H2WX09"/>
<keyword evidence="1" id="KW-0472">Membrane</keyword>
<keyword evidence="1" id="KW-0812">Transmembrane</keyword>
<proteinExistence type="predicted"/>
<protein>
    <submittedName>
        <fullName evidence="2">Uncharacterized protein</fullName>
    </submittedName>
</protein>
<sequence length="84" mass="9166">MDSLAPRAKVHRDGKWSEIDSTDLAIFDPPRDGTQQTIDDAIALGVKVKVVAGDQLVVEGLVMETMYLAIIYGVMSVPGAYRKM</sequence>
<reference evidence="2" key="1">
    <citation type="submission" date="2021-01" db="EMBL/GenBank/DDBJ databases">
        <authorList>
            <person name="Kaushik A."/>
        </authorList>
    </citation>
    <scope>NUCLEOTIDE SEQUENCE</scope>
    <source>
        <strain evidence="2">AG4-R118</strain>
    </source>
</reference>
<evidence type="ECO:0000313" key="2">
    <source>
        <dbReference type="EMBL" id="CAE6409795.1"/>
    </source>
</evidence>
<comment type="caution">
    <text evidence="2">The sequence shown here is derived from an EMBL/GenBank/DDBJ whole genome shotgun (WGS) entry which is preliminary data.</text>
</comment>
<name>A0A8H2WX09_9AGAM</name>
<dbReference type="Proteomes" id="UP000663888">
    <property type="component" value="Unassembled WGS sequence"/>
</dbReference>
<accession>A0A8H2WX09</accession>
<evidence type="ECO:0000313" key="3">
    <source>
        <dbReference type="Proteomes" id="UP000663888"/>
    </source>
</evidence>
<gene>
    <name evidence="2" type="ORF">RDB_LOCUS10941</name>
</gene>
<organism evidence="2 3">
    <name type="scientific">Rhizoctonia solani</name>
    <dbReference type="NCBI Taxonomy" id="456999"/>
    <lineage>
        <taxon>Eukaryota</taxon>
        <taxon>Fungi</taxon>
        <taxon>Dikarya</taxon>
        <taxon>Basidiomycota</taxon>
        <taxon>Agaricomycotina</taxon>
        <taxon>Agaricomycetes</taxon>
        <taxon>Cantharellales</taxon>
        <taxon>Ceratobasidiaceae</taxon>
        <taxon>Rhizoctonia</taxon>
    </lineage>
</organism>
<evidence type="ECO:0000256" key="1">
    <source>
        <dbReference type="SAM" id="Phobius"/>
    </source>
</evidence>
<dbReference type="InterPro" id="IPR023214">
    <property type="entry name" value="HAD_sf"/>
</dbReference>
<feature type="transmembrane region" description="Helical" evidence="1">
    <location>
        <begin position="65"/>
        <end position="81"/>
    </location>
</feature>